<dbReference type="PANTHER" id="PTHR43580:SF2">
    <property type="entry name" value="CYTOKINE-LIKE NUCLEAR FACTOR N-PAC"/>
    <property type="match status" value="1"/>
</dbReference>
<dbReference type="PANTHER" id="PTHR43580">
    <property type="entry name" value="OXIDOREDUCTASE GLYR1-RELATED"/>
    <property type="match status" value="1"/>
</dbReference>
<dbReference type="InterPro" id="IPR006115">
    <property type="entry name" value="6PGDH_NADP-bd"/>
</dbReference>
<keyword evidence="1" id="KW-0560">Oxidoreductase</keyword>
<dbReference type="InterPro" id="IPR036291">
    <property type="entry name" value="NAD(P)-bd_dom_sf"/>
</dbReference>
<dbReference type="PIRSF" id="PIRSF000103">
    <property type="entry name" value="HIBADH"/>
    <property type="match status" value="1"/>
</dbReference>
<keyword evidence="2" id="KW-0520">NAD</keyword>
<dbReference type="Pfam" id="PF14833">
    <property type="entry name" value="NAD_binding_11"/>
    <property type="match status" value="1"/>
</dbReference>
<dbReference type="InterPro" id="IPR051265">
    <property type="entry name" value="HIBADH-related_NP60_sf"/>
</dbReference>
<feature type="domain" description="6-phosphogluconate dehydrogenase NADP-binding" evidence="3">
    <location>
        <begin position="2"/>
        <end position="157"/>
    </location>
</feature>
<organism evidence="5 6">
    <name type="scientific">Geothrix rubra</name>
    <dbReference type="NCBI Taxonomy" id="2927977"/>
    <lineage>
        <taxon>Bacteria</taxon>
        <taxon>Pseudomonadati</taxon>
        <taxon>Acidobacteriota</taxon>
        <taxon>Holophagae</taxon>
        <taxon>Holophagales</taxon>
        <taxon>Holophagaceae</taxon>
        <taxon>Geothrix</taxon>
    </lineage>
</organism>
<evidence type="ECO:0000256" key="1">
    <source>
        <dbReference type="ARBA" id="ARBA00023002"/>
    </source>
</evidence>
<dbReference type="Gene3D" id="3.40.50.720">
    <property type="entry name" value="NAD(P)-binding Rossmann-like Domain"/>
    <property type="match status" value="1"/>
</dbReference>
<dbReference type="Proteomes" id="UP001165089">
    <property type="component" value="Unassembled WGS sequence"/>
</dbReference>
<protein>
    <submittedName>
        <fullName evidence="5">3-hydroxyisobutyrate dehydrogenase</fullName>
    </submittedName>
</protein>
<dbReference type="InterPro" id="IPR013328">
    <property type="entry name" value="6PGD_dom2"/>
</dbReference>
<name>A0ABQ5Q985_9BACT</name>
<comment type="caution">
    <text evidence="5">The sequence shown here is derived from an EMBL/GenBank/DDBJ whole genome shotgun (WGS) entry which is preliminary data.</text>
</comment>
<evidence type="ECO:0000313" key="6">
    <source>
        <dbReference type="Proteomes" id="UP001165089"/>
    </source>
</evidence>
<evidence type="ECO:0000256" key="2">
    <source>
        <dbReference type="ARBA" id="ARBA00023027"/>
    </source>
</evidence>
<dbReference type="SUPFAM" id="SSF51735">
    <property type="entry name" value="NAD(P)-binding Rossmann-fold domains"/>
    <property type="match status" value="1"/>
</dbReference>
<sequence length="293" mass="29553">MRVAFLGLGRMGTPMAKRLAGAFEVSVYNRDRAKAEPFGALGARVTGSVREAVAGAELVVTMLADDAAEEALAFGSGGLLETLAAGAIHVATSTIGVATSDRLAAAHAAAGQGYVAAPVFGRPPAAEAGQLWILAAGPEAQVAACQPVFAALGQGVFPLGEKASTAHALKLAGNTLLVTVLEALSEAFAFGEKAGIAPETTLKVLNTALLKSPLAEAYGGAVVRGAFEPAGFALRLGLKDVSLALQAAEAFQAPLPIGSLLRDRLLAATAKGYGHQDLAALSRMSREAAGLEA</sequence>
<evidence type="ECO:0000259" key="3">
    <source>
        <dbReference type="Pfam" id="PF03446"/>
    </source>
</evidence>
<gene>
    <name evidence="5" type="ORF">GETHPA_21370</name>
</gene>
<dbReference type="InterPro" id="IPR002204">
    <property type="entry name" value="3-OH-isobutyrate_DH-rel_CS"/>
</dbReference>
<proteinExistence type="predicted"/>
<evidence type="ECO:0000259" key="4">
    <source>
        <dbReference type="Pfam" id="PF14833"/>
    </source>
</evidence>
<dbReference type="Gene3D" id="1.10.1040.10">
    <property type="entry name" value="N-(1-d-carboxylethyl)-l-norvaline Dehydrogenase, domain 2"/>
    <property type="match status" value="1"/>
</dbReference>
<dbReference type="PROSITE" id="PS00895">
    <property type="entry name" value="3_HYDROXYISOBUT_DH"/>
    <property type="match status" value="1"/>
</dbReference>
<dbReference type="EMBL" id="BSDD01000004">
    <property type="protein sequence ID" value="GLH70604.1"/>
    <property type="molecule type" value="Genomic_DNA"/>
</dbReference>
<dbReference type="InterPro" id="IPR029154">
    <property type="entry name" value="HIBADH-like_NADP-bd"/>
</dbReference>
<dbReference type="RefSeq" id="WP_285725986.1">
    <property type="nucleotide sequence ID" value="NZ_BSDD01000004.1"/>
</dbReference>
<feature type="domain" description="3-hydroxyisobutyrate dehydrogenase-like NAD-binding" evidence="4">
    <location>
        <begin position="166"/>
        <end position="283"/>
    </location>
</feature>
<accession>A0ABQ5Q985</accession>
<keyword evidence="6" id="KW-1185">Reference proteome</keyword>
<dbReference type="InterPro" id="IPR008927">
    <property type="entry name" value="6-PGluconate_DH-like_C_sf"/>
</dbReference>
<dbReference type="SUPFAM" id="SSF48179">
    <property type="entry name" value="6-phosphogluconate dehydrogenase C-terminal domain-like"/>
    <property type="match status" value="1"/>
</dbReference>
<dbReference type="InterPro" id="IPR015815">
    <property type="entry name" value="HIBADH-related"/>
</dbReference>
<dbReference type="Pfam" id="PF03446">
    <property type="entry name" value="NAD_binding_2"/>
    <property type="match status" value="1"/>
</dbReference>
<evidence type="ECO:0000313" key="5">
    <source>
        <dbReference type="EMBL" id="GLH70604.1"/>
    </source>
</evidence>
<reference evidence="5 6" key="1">
    <citation type="journal article" date="2023" name="Antonie Van Leeuwenhoek">
        <title>Mesoterricola silvestris gen. nov., sp. nov., Mesoterricola sediminis sp. nov., Geothrix oryzae sp. nov., Geothrix edaphica sp. nov., Geothrix rubra sp. nov., and Geothrix limicola sp. nov., six novel members of Acidobacteriota isolated from soils.</title>
        <authorList>
            <person name="Itoh H."/>
            <person name="Sugisawa Y."/>
            <person name="Mise K."/>
            <person name="Xu Z."/>
            <person name="Kuniyasu M."/>
            <person name="Ushijima N."/>
            <person name="Kawano K."/>
            <person name="Kobayashi E."/>
            <person name="Shiratori Y."/>
            <person name="Masuda Y."/>
            <person name="Senoo K."/>
        </authorList>
    </citation>
    <scope>NUCLEOTIDE SEQUENCE [LARGE SCALE GENOMIC DNA]</scope>
    <source>
        <strain evidence="5 6">Red803</strain>
    </source>
</reference>